<proteinExistence type="predicted"/>
<accession>A0A8S5M386</accession>
<dbReference type="EMBL" id="BK014804">
    <property type="protein sequence ID" value="DAD76531.1"/>
    <property type="molecule type" value="Genomic_DNA"/>
</dbReference>
<reference evidence="1" key="1">
    <citation type="journal article" date="2021" name="Proc. Natl. Acad. Sci. U.S.A.">
        <title>A Catalog of Tens of Thousands of Viruses from Human Metagenomes Reveals Hidden Associations with Chronic Diseases.</title>
        <authorList>
            <person name="Tisza M.J."/>
            <person name="Buck C.B."/>
        </authorList>
    </citation>
    <scope>NUCLEOTIDE SEQUENCE</scope>
    <source>
        <strain evidence="1">Ctqpo8</strain>
    </source>
</reference>
<sequence>MMLSVDLLCISCLYINYNAQNIDFTLAYSR</sequence>
<name>A0A8S5M386_9CAUD</name>
<evidence type="ECO:0000313" key="1">
    <source>
        <dbReference type="EMBL" id="DAD76531.1"/>
    </source>
</evidence>
<organism evidence="1">
    <name type="scientific">Siphoviridae sp. ctqpo8</name>
    <dbReference type="NCBI Taxonomy" id="2826469"/>
    <lineage>
        <taxon>Viruses</taxon>
        <taxon>Duplodnaviria</taxon>
        <taxon>Heunggongvirae</taxon>
        <taxon>Uroviricota</taxon>
        <taxon>Caudoviricetes</taxon>
    </lineage>
</organism>
<protein>
    <submittedName>
        <fullName evidence="1">Uncharacterized protein</fullName>
    </submittedName>
</protein>